<evidence type="ECO:0000313" key="8">
    <source>
        <dbReference type="Proteomes" id="UP000190080"/>
    </source>
</evidence>
<sequence>MKYQMYIGIAAGFILAVIIIIFFLRIYFPKLVDKRIAAFQNDLITKHCDEVQNIYRQMRGWRHDYHNHIQTMKAHLVLGQTKELESYLSKLDDDLSSVDTVLKTGNVMVDAILNSKISLALSKKINVNAKAIVPKKLNISEIDLCVIIGNLIDNAMEACLKQANENDRFIRVYIDILKEQLYISISNSDGGIIKKNGRTYISTKNSATHGFGLMRVDRIVEKYAGYVNRQNEEGVFATEVMLPL</sequence>
<keyword evidence="4" id="KW-1133">Transmembrane helix</keyword>
<keyword evidence="8" id="KW-1185">Reference proteome</keyword>
<dbReference type="SUPFAM" id="SSF55890">
    <property type="entry name" value="Sporulation response regulatory protein Spo0B"/>
    <property type="match status" value="1"/>
</dbReference>
<protein>
    <submittedName>
        <fullName evidence="7">Sensory histidine kinase DcuS</fullName>
    </submittedName>
</protein>
<keyword evidence="4" id="KW-0812">Transmembrane</keyword>
<evidence type="ECO:0000259" key="6">
    <source>
        <dbReference type="Pfam" id="PF14689"/>
    </source>
</evidence>
<name>A0A1V4IWG0_9CLOT</name>
<dbReference type="InterPro" id="IPR036890">
    <property type="entry name" value="HATPase_C_sf"/>
</dbReference>
<evidence type="ECO:0000256" key="3">
    <source>
        <dbReference type="ARBA" id="ARBA00022777"/>
    </source>
</evidence>
<dbReference type="RefSeq" id="WP_242954317.1">
    <property type="nucleotide sequence ID" value="NZ_MZGV01000004.1"/>
</dbReference>
<dbReference type="EMBL" id="MZGV01000004">
    <property type="protein sequence ID" value="OPJ64381.1"/>
    <property type="molecule type" value="Genomic_DNA"/>
</dbReference>
<dbReference type="GO" id="GO:0042802">
    <property type="term" value="F:identical protein binding"/>
    <property type="evidence" value="ECO:0007669"/>
    <property type="project" value="TreeGrafter"/>
</dbReference>
<dbReference type="Pfam" id="PF14689">
    <property type="entry name" value="SPOB_a"/>
    <property type="match status" value="1"/>
</dbReference>
<dbReference type="PANTHER" id="PTHR40448">
    <property type="entry name" value="TWO-COMPONENT SENSOR HISTIDINE KINASE"/>
    <property type="match status" value="1"/>
</dbReference>
<dbReference type="InterPro" id="IPR039506">
    <property type="entry name" value="SPOB_a"/>
</dbReference>
<dbReference type="Gene3D" id="3.30.565.10">
    <property type="entry name" value="Histidine kinase-like ATPase, C-terminal domain"/>
    <property type="match status" value="1"/>
</dbReference>
<proteinExistence type="predicted"/>
<keyword evidence="4" id="KW-0472">Membrane</keyword>
<keyword evidence="1" id="KW-0597">Phosphoprotein</keyword>
<dbReference type="STRING" id="1450648.CLORY_05750"/>
<feature type="domain" description="Sensor histidine kinase NatK-like C-terminal" evidence="5">
    <location>
        <begin position="142"/>
        <end position="243"/>
    </location>
</feature>
<evidence type="ECO:0000256" key="2">
    <source>
        <dbReference type="ARBA" id="ARBA00022679"/>
    </source>
</evidence>
<gene>
    <name evidence="7" type="ORF">CLORY_05750</name>
</gene>
<feature type="domain" description="SpoOB alpha-helical" evidence="6">
    <location>
        <begin position="49"/>
        <end position="103"/>
    </location>
</feature>
<evidence type="ECO:0000256" key="4">
    <source>
        <dbReference type="SAM" id="Phobius"/>
    </source>
</evidence>
<dbReference type="InterPro" id="IPR032834">
    <property type="entry name" value="NatK-like_C"/>
</dbReference>
<feature type="transmembrane region" description="Helical" evidence="4">
    <location>
        <begin position="6"/>
        <end position="28"/>
    </location>
</feature>
<dbReference type="GO" id="GO:0000155">
    <property type="term" value="F:phosphorelay sensor kinase activity"/>
    <property type="evidence" value="ECO:0007669"/>
    <property type="project" value="InterPro"/>
</dbReference>
<dbReference type="Pfam" id="PF14501">
    <property type="entry name" value="HATPase_c_5"/>
    <property type="match status" value="1"/>
</dbReference>
<keyword evidence="2" id="KW-0808">Transferase</keyword>
<organism evidence="7 8">
    <name type="scientific">Clostridium oryzae</name>
    <dbReference type="NCBI Taxonomy" id="1450648"/>
    <lineage>
        <taxon>Bacteria</taxon>
        <taxon>Bacillati</taxon>
        <taxon>Bacillota</taxon>
        <taxon>Clostridia</taxon>
        <taxon>Eubacteriales</taxon>
        <taxon>Clostridiaceae</taxon>
        <taxon>Clostridium</taxon>
    </lineage>
</organism>
<evidence type="ECO:0000259" key="5">
    <source>
        <dbReference type="Pfam" id="PF14501"/>
    </source>
</evidence>
<reference evidence="7 8" key="1">
    <citation type="submission" date="2017-03" db="EMBL/GenBank/DDBJ databases">
        <title>Genome sequence of Clostridium oryzae DSM 28571.</title>
        <authorList>
            <person name="Poehlein A."/>
            <person name="Daniel R."/>
        </authorList>
    </citation>
    <scope>NUCLEOTIDE SEQUENCE [LARGE SCALE GENOMIC DNA]</scope>
    <source>
        <strain evidence="7 8">DSM 28571</strain>
    </source>
</reference>
<evidence type="ECO:0000313" key="7">
    <source>
        <dbReference type="EMBL" id="OPJ64381.1"/>
    </source>
</evidence>
<keyword evidence="3 7" id="KW-0418">Kinase</keyword>
<dbReference type="InterPro" id="IPR016120">
    <property type="entry name" value="Sig_transdc_His_kin_SpoOB"/>
</dbReference>
<dbReference type="AlphaFoldDB" id="A0A1V4IWG0"/>
<dbReference type="CDD" id="cd16935">
    <property type="entry name" value="HATPase_AgrC-ComD-like"/>
    <property type="match status" value="1"/>
</dbReference>
<dbReference type="PANTHER" id="PTHR40448:SF1">
    <property type="entry name" value="TWO-COMPONENT SENSOR HISTIDINE KINASE"/>
    <property type="match status" value="1"/>
</dbReference>
<accession>A0A1V4IWG0</accession>
<dbReference type="Proteomes" id="UP000190080">
    <property type="component" value="Unassembled WGS sequence"/>
</dbReference>
<evidence type="ECO:0000256" key="1">
    <source>
        <dbReference type="ARBA" id="ARBA00022553"/>
    </source>
</evidence>
<dbReference type="SUPFAM" id="SSF55874">
    <property type="entry name" value="ATPase domain of HSP90 chaperone/DNA topoisomerase II/histidine kinase"/>
    <property type="match status" value="1"/>
</dbReference>
<comment type="caution">
    <text evidence="7">The sequence shown here is derived from an EMBL/GenBank/DDBJ whole genome shotgun (WGS) entry which is preliminary data.</text>
</comment>
<dbReference type="Gene3D" id="1.10.287.130">
    <property type="match status" value="1"/>
</dbReference>